<accession>A0A6N2AQG4</accession>
<reference evidence="1" key="1">
    <citation type="submission" date="2019-05" db="EMBL/GenBank/DDBJ databases">
        <title>The de novo reference genome and transcriptome assemblies of the wild tomato species Solanum chilense.</title>
        <authorList>
            <person name="Stam R."/>
            <person name="Nosenko T."/>
            <person name="Hoerger A.C."/>
            <person name="Stephan W."/>
            <person name="Seidel M.A."/>
            <person name="Kuhn J.M.M."/>
            <person name="Haberer G."/>
            <person name="Tellier A."/>
        </authorList>
    </citation>
    <scope>NUCLEOTIDE SEQUENCE</scope>
    <source>
        <tissue evidence="1">Mature leaves</tissue>
    </source>
</reference>
<sequence length="109" mass="12116">MTLKRISARRLEEGGIKNEAPQCGLAPQEVQVPQDDQVPPQGYQIPIGGEDIGLIGNALESITTSQFRYFVRINSPRFICSMVGDDPQEFLEGMYKVLSSMRVKSNEKA</sequence>
<evidence type="ECO:0000313" key="1">
    <source>
        <dbReference type="EMBL" id="TMW83764.1"/>
    </source>
</evidence>
<comment type="caution">
    <text evidence="1">The sequence shown here is derived from an EMBL/GenBank/DDBJ whole genome shotgun (WGS) entry which is preliminary data.</text>
</comment>
<name>A0A6N2AQG4_SOLCI</name>
<dbReference type="AlphaFoldDB" id="A0A6N2AQG4"/>
<organism evidence="1">
    <name type="scientific">Solanum chilense</name>
    <name type="common">Tomato</name>
    <name type="synonym">Lycopersicon chilense</name>
    <dbReference type="NCBI Taxonomy" id="4083"/>
    <lineage>
        <taxon>Eukaryota</taxon>
        <taxon>Viridiplantae</taxon>
        <taxon>Streptophyta</taxon>
        <taxon>Embryophyta</taxon>
        <taxon>Tracheophyta</taxon>
        <taxon>Spermatophyta</taxon>
        <taxon>Magnoliopsida</taxon>
        <taxon>eudicotyledons</taxon>
        <taxon>Gunneridae</taxon>
        <taxon>Pentapetalae</taxon>
        <taxon>asterids</taxon>
        <taxon>lamiids</taxon>
        <taxon>Solanales</taxon>
        <taxon>Solanaceae</taxon>
        <taxon>Solanoideae</taxon>
        <taxon>Solaneae</taxon>
        <taxon>Solanum</taxon>
        <taxon>Solanum subgen. Lycopersicon</taxon>
    </lineage>
</organism>
<dbReference type="EMBL" id="RXGB01010696">
    <property type="protein sequence ID" value="TMW83764.1"/>
    <property type="molecule type" value="Genomic_DNA"/>
</dbReference>
<gene>
    <name evidence="1" type="ORF">EJD97_000771</name>
</gene>
<evidence type="ECO:0008006" key="2">
    <source>
        <dbReference type="Google" id="ProtNLM"/>
    </source>
</evidence>
<proteinExistence type="predicted"/>
<protein>
    <recommendedName>
        <fullName evidence="2">Gag-pol polyprotein</fullName>
    </recommendedName>
</protein>